<keyword evidence="2" id="KW-1185">Reference proteome</keyword>
<dbReference type="EMBL" id="CADCXV010001375">
    <property type="protein sequence ID" value="CAB0044021.1"/>
    <property type="molecule type" value="Genomic_DNA"/>
</dbReference>
<evidence type="ECO:0000313" key="1">
    <source>
        <dbReference type="EMBL" id="CAB0044021.1"/>
    </source>
</evidence>
<reference evidence="1 2" key="1">
    <citation type="submission" date="2020-02" db="EMBL/GenBank/DDBJ databases">
        <authorList>
            <person name="Ferguson B K."/>
        </authorList>
    </citation>
    <scope>NUCLEOTIDE SEQUENCE [LARGE SCALE GENOMIC DNA]</scope>
</reference>
<evidence type="ECO:0000313" key="2">
    <source>
        <dbReference type="Proteomes" id="UP000479190"/>
    </source>
</evidence>
<organism evidence="1 2">
    <name type="scientific">Trichogramma brassicae</name>
    <dbReference type="NCBI Taxonomy" id="86971"/>
    <lineage>
        <taxon>Eukaryota</taxon>
        <taxon>Metazoa</taxon>
        <taxon>Ecdysozoa</taxon>
        <taxon>Arthropoda</taxon>
        <taxon>Hexapoda</taxon>
        <taxon>Insecta</taxon>
        <taxon>Pterygota</taxon>
        <taxon>Neoptera</taxon>
        <taxon>Endopterygota</taxon>
        <taxon>Hymenoptera</taxon>
        <taxon>Apocrita</taxon>
        <taxon>Proctotrupomorpha</taxon>
        <taxon>Chalcidoidea</taxon>
        <taxon>Trichogrammatidae</taxon>
        <taxon>Trichogramma</taxon>
    </lineage>
</organism>
<feature type="non-terminal residue" evidence="1">
    <location>
        <position position="268"/>
    </location>
</feature>
<protein>
    <submittedName>
        <fullName evidence="1">Uncharacterized protein</fullName>
    </submittedName>
</protein>
<sequence>MRDCGIGVNLEGEDNIAATNRRFMYNEGLMTLVRDALRAVASKIRITPAQTPLTSGTVSQTAYAEKELVDIQPTRTNRYCDGSVRATTSYKMDPVIESQAEVMLLTRYMTPPDNAKVESEEELKKDVHEKEEVHAPKKDLILEYFSKDKILEKIQIHLSKFCQIFQRSFRAIKLYSHCLDATQEEKQQSTTIITDQYMSLNLYKYLRVHYVVCTDSSRNYADSKNEKSCLTAGQQDDLRKLIEKLNNFQYFSSERYFYTAFLTKKTSL</sequence>
<dbReference type="Proteomes" id="UP000479190">
    <property type="component" value="Unassembled WGS sequence"/>
</dbReference>
<gene>
    <name evidence="1" type="ORF">TBRA_LOCUS15609</name>
</gene>
<accession>A0A6H5J8X4</accession>
<name>A0A6H5J8X4_9HYME</name>
<proteinExistence type="predicted"/>
<dbReference type="AlphaFoldDB" id="A0A6H5J8X4"/>